<dbReference type="GO" id="GO:0050650">
    <property type="term" value="P:chondroitin sulfate proteoglycan biosynthetic process"/>
    <property type="evidence" value="ECO:0007669"/>
    <property type="project" value="EnsemblMetazoa"/>
</dbReference>
<evidence type="ECO:0000256" key="6">
    <source>
        <dbReference type="ARBA" id="ARBA00023034"/>
    </source>
</evidence>
<dbReference type="PANTHER" id="PTHR12137:SF54">
    <property type="entry name" value="CARBOHYDRATE SULFOTRANSFERASE"/>
    <property type="match status" value="1"/>
</dbReference>
<evidence type="ECO:0000256" key="1">
    <source>
        <dbReference type="ARBA" id="ARBA00004323"/>
    </source>
</evidence>
<keyword evidence="7" id="KW-0472">Membrane</keyword>
<evidence type="ECO:0000256" key="4">
    <source>
        <dbReference type="ARBA" id="ARBA00022692"/>
    </source>
</evidence>
<reference evidence="11 12" key="2">
    <citation type="journal article" date="2008" name="Bioinformatics">
        <title>Assembly reconciliation.</title>
        <authorList>
            <person name="Zimin A.V."/>
            <person name="Smith D.R."/>
            <person name="Sutton G."/>
            <person name="Yorke J.A."/>
        </authorList>
    </citation>
    <scope>NUCLEOTIDE SEQUENCE [LARGE SCALE GENOMIC DNA]</scope>
    <source>
        <strain evidence="11 12">TSC#14021-0224.01</strain>
    </source>
</reference>
<keyword evidence="9" id="KW-0119">Carbohydrate metabolism</keyword>
<sequence>MDQLVWLSFCISIGVLLLGNFSTGLPFEDGNNNNVKITRRSLELTQTINIQRQEFMQRQCELLGDHTQTLEDLSELQMDHMIVDKEHRLLYCYVPKVACTNWKRVLMMLTKKWHNGTDPLQIPGSLAHSVGMFTKFYDLSEAEQQHVLSDEYTRFILVRHPFERLLSAYRNKLEGDAPSARYFQSRVGRQIVKELRPGASNNSLERGDDVTFGEFIEYLVTPELSRANQSDYNEHWEVIAKLCNPCVMKYNVVGKYDTLLDDSALALYLAGADNLTFPTGHKPSSTRANLRTYFDPLPIGAIRKLYDIYEEDFRLFDYALDEVLGFEFG</sequence>
<dbReference type="PANTHER" id="PTHR12137">
    <property type="entry name" value="CARBOHYDRATE SULFOTRANSFERASE"/>
    <property type="match status" value="1"/>
</dbReference>
<evidence type="ECO:0000256" key="10">
    <source>
        <dbReference type="SAM" id="SignalP"/>
    </source>
</evidence>
<comment type="subcellular location">
    <subcellularLocation>
        <location evidence="1 9">Golgi apparatus membrane</location>
        <topology evidence="1 9">Single-pass type II membrane protein</topology>
    </subcellularLocation>
</comment>
<proteinExistence type="inferred from homology"/>
<feature type="signal peptide" evidence="10">
    <location>
        <begin position="1"/>
        <end position="24"/>
    </location>
</feature>
<dbReference type="InterPro" id="IPR005331">
    <property type="entry name" value="Sulfotransferase"/>
</dbReference>
<name>B3NLG4_DROER</name>
<dbReference type="GO" id="GO:0008146">
    <property type="term" value="F:sulfotransferase activity"/>
    <property type="evidence" value="ECO:0007669"/>
    <property type="project" value="InterPro"/>
</dbReference>
<evidence type="ECO:0000313" key="12">
    <source>
        <dbReference type="Proteomes" id="UP000008711"/>
    </source>
</evidence>
<dbReference type="InterPro" id="IPR018011">
    <property type="entry name" value="Carb_sulfotrans_8-10"/>
</dbReference>
<evidence type="ECO:0000256" key="3">
    <source>
        <dbReference type="ARBA" id="ARBA00022679"/>
    </source>
</evidence>
<accession>B3NLG4</accession>
<keyword evidence="10" id="KW-0732">Signal</keyword>
<organism evidence="11 12">
    <name type="scientific">Drosophila erecta</name>
    <name type="common">Fruit fly</name>
    <dbReference type="NCBI Taxonomy" id="7220"/>
    <lineage>
        <taxon>Eukaryota</taxon>
        <taxon>Metazoa</taxon>
        <taxon>Ecdysozoa</taxon>
        <taxon>Arthropoda</taxon>
        <taxon>Hexapoda</taxon>
        <taxon>Insecta</taxon>
        <taxon>Pterygota</taxon>
        <taxon>Neoptera</taxon>
        <taxon>Endopterygota</taxon>
        <taxon>Diptera</taxon>
        <taxon>Brachycera</taxon>
        <taxon>Muscomorpha</taxon>
        <taxon>Ephydroidea</taxon>
        <taxon>Drosophilidae</taxon>
        <taxon>Drosophila</taxon>
        <taxon>Sophophora</taxon>
    </lineage>
</organism>
<dbReference type="eggNOG" id="KOG4651">
    <property type="taxonomic scope" value="Eukaryota"/>
</dbReference>
<evidence type="ECO:0000256" key="8">
    <source>
        <dbReference type="ARBA" id="ARBA00023180"/>
    </source>
</evidence>
<protein>
    <recommendedName>
        <fullName evidence="9">Carbohydrate sulfotransferase</fullName>
        <ecNumber evidence="9">2.8.2.-</ecNumber>
    </recommendedName>
</protein>
<gene>
    <name evidence="11" type="primary">Dere\GG21068</name>
    <name evidence="11" type="synonym">dere_GLEANR_5811</name>
    <name evidence="11" type="synonym">GG21068</name>
    <name evidence="11" type="ORF">Dere_GG21068</name>
</gene>
<evidence type="ECO:0000256" key="2">
    <source>
        <dbReference type="ARBA" id="ARBA00006339"/>
    </source>
</evidence>
<keyword evidence="12" id="KW-1185">Reference proteome</keyword>
<keyword evidence="6 9" id="KW-0333">Golgi apparatus</keyword>
<keyword evidence="3 9" id="KW-0808">Transferase</keyword>
<dbReference type="AlphaFoldDB" id="B3NLG4"/>
<dbReference type="EC" id="2.8.2.-" evidence="9"/>
<dbReference type="KEGG" id="der:6549562"/>
<keyword evidence="4" id="KW-0812">Transmembrane</keyword>
<dbReference type="GO" id="GO:0000139">
    <property type="term" value="C:Golgi membrane"/>
    <property type="evidence" value="ECO:0007669"/>
    <property type="project" value="UniProtKB-SubCell"/>
</dbReference>
<reference evidence="11 12" key="1">
    <citation type="journal article" date="2007" name="Nature">
        <title>Evolution of genes and genomes on the Drosophila phylogeny.</title>
        <authorList>
            <consortium name="Drosophila 12 Genomes Consortium"/>
            <person name="Clark A.G."/>
            <person name="Eisen M.B."/>
            <person name="Smith D.R."/>
            <person name="Bergman C.M."/>
            <person name="Oliver B."/>
            <person name="Markow T.A."/>
            <person name="Kaufman T.C."/>
            <person name="Kellis M."/>
            <person name="Gelbart W."/>
            <person name="Iyer V.N."/>
            <person name="Pollard D.A."/>
            <person name="Sackton T.B."/>
            <person name="Larracuente A.M."/>
            <person name="Singh N.D."/>
            <person name="Abad J.P."/>
            <person name="Abt D.N."/>
            <person name="Adryan B."/>
            <person name="Aguade M."/>
            <person name="Akashi H."/>
            <person name="Anderson W.W."/>
            <person name="Aquadro C.F."/>
            <person name="Ardell D.H."/>
            <person name="Arguello R."/>
            <person name="Artieri C.G."/>
            <person name="Barbash D.A."/>
            <person name="Barker D."/>
            <person name="Barsanti P."/>
            <person name="Batterham P."/>
            <person name="Batzoglou S."/>
            <person name="Begun D."/>
            <person name="Bhutkar A."/>
            <person name="Blanco E."/>
            <person name="Bosak S.A."/>
            <person name="Bradley R.K."/>
            <person name="Brand A.D."/>
            <person name="Brent M.R."/>
            <person name="Brooks A.N."/>
            <person name="Brown R.H."/>
            <person name="Butlin R.K."/>
            <person name="Caggese C."/>
            <person name="Calvi B.R."/>
            <person name="Bernardo de Carvalho A."/>
            <person name="Caspi A."/>
            <person name="Castrezana S."/>
            <person name="Celniker S.E."/>
            <person name="Chang J.L."/>
            <person name="Chapple C."/>
            <person name="Chatterji S."/>
            <person name="Chinwalla A."/>
            <person name="Civetta A."/>
            <person name="Clifton S.W."/>
            <person name="Comeron J.M."/>
            <person name="Costello J.C."/>
            <person name="Coyne J.A."/>
            <person name="Daub J."/>
            <person name="David R.G."/>
            <person name="Delcher A.L."/>
            <person name="Delehaunty K."/>
            <person name="Do C.B."/>
            <person name="Ebling H."/>
            <person name="Edwards K."/>
            <person name="Eickbush T."/>
            <person name="Evans J.D."/>
            <person name="Filipski A."/>
            <person name="Findeiss S."/>
            <person name="Freyhult E."/>
            <person name="Fulton L."/>
            <person name="Fulton R."/>
            <person name="Garcia A.C."/>
            <person name="Gardiner A."/>
            <person name="Garfield D.A."/>
            <person name="Garvin B.E."/>
            <person name="Gibson G."/>
            <person name="Gilbert D."/>
            <person name="Gnerre S."/>
            <person name="Godfrey J."/>
            <person name="Good R."/>
            <person name="Gotea V."/>
            <person name="Gravely B."/>
            <person name="Greenberg A.J."/>
            <person name="Griffiths-Jones S."/>
            <person name="Gross S."/>
            <person name="Guigo R."/>
            <person name="Gustafson E.A."/>
            <person name="Haerty W."/>
            <person name="Hahn M.W."/>
            <person name="Halligan D.L."/>
            <person name="Halpern A.L."/>
            <person name="Halter G.M."/>
            <person name="Han M.V."/>
            <person name="Heger A."/>
            <person name="Hillier L."/>
            <person name="Hinrichs A.S."/>
            <person name="Holmes I."/>
            <person name="Hoskins R.A."/>
            <person name="Hubisz M.J."/>
            <person name="Hultmark D."/>
            <person name="Huntley M.A."/>
            <person name="Jaffe D.B."/>
            <person name="Jagadeeshan S."/>
            <person name="Jeck W.R."/>
            <person name="Johnson J."/>
            <person name="Jones C.D."/>
            <person name="Jordan W.C."/>
            <person name="Karpen G.H."/>
            <person name="Kataoka E."/>
            <person name="Keightley P.D."/>
            <person name="Kheradpour P."/>
            <person name="Kirkness E.F."/>
            <person name="Koerich L.B."/>
            <person name="Kristiansen K."/>
            <person name="Kudrna D."/>
            <person name="Kulathinal R.J."/>
            <person name="Kumar S."/>
            <person name="Kwok R."/>
            <person name="Lander E."/>
            <person name="Langley C.H."/>
            <person name="Lapoint R."/>
            <person name="Lazzaro B.P."/>
            <person name="Lee S.J."/>
            <person name="Levesque L."/>
            <person name="Li R."/>
            <person name="Lin C.F."/>
            <person name="Lin M.F."/>
            <person name="Lindblad-Toh K."/>
            <person name="Llopart A."/>
            <person name="Long M."/>
            <person name="Low L."/>
            <person name="Lozovsky E."/>
            <person name="Lu J."/>
            <person name="Luo M."/>
            <person name="Machado C.A."/>
            <person name="Makalowski W."/>
            <person name="Marzo M."/>
            <person name="Matsuda M."/>
            <person name="Matzkin L."/>
            <person name="McAllister B."/>
            <person name="McBride C.S."/>
            <person name="McKernan B."/>
            <person name="McKernan K."/>
            <person name="Mendez-Lago M."/>
            <person name="Minx P."/>
            <person name="Mollenhauer M.U."/>
            <person name="Montooth K."/>
            <person name="Mount S.M."/>
            <person name="Mu X."/>
            <person name="Myers E."/>
            <person name="Negre B."/>
            <person name="Newfeld S."/>
            <person name="Nielsen R."/>
            <person name="Noor M.A."/>
            <person name="O'Grady P."/>
            <person name="Pachter L."/>
            <person name="Papaceit M."/>
            <person name="Parisi M.J."/>
            <person name="Parisi M."/>
            <person name="Parts L."/>
            <person name="Pedersen J.S."/>
            <person name="Pesole G."/>
            <person name="Phillippy A.M."/>
            <person name="Ponting C.P."/>
            <person name="Pop M."/>
            <person name="Porcelli D."/>
            <person name="Powell J.R."/>
            <person name="Prohaska S."/>
            <person name="Pruitt K."/>
            <person name="Puig M."/>
            <person name="Quesneville H."/>
            <person name="Ram K.R."/>
            <person name="Rand D."/>
            <person name="Rasmussen M.D."/>
            <person name="Reed L.K."/>
            <person name="Reenan R."/>
            <person name="Reily A."/>
            <person name="Remington K.A."/>
            <person name="Rieger T.T."/>
            <person name="Ritchie M.G."/>
            <person name="Robin C."/>
            <person name="Rogers Y.H."/>
            <person name="Rohde C."/>
            <person name="Rozas J."/>
            <person name="Rubenfield M.J."/>
            <person name="Ruiz A."/>
            <person name="Russo S."/>
            <person name="Salzberg S.L."/>
            <person name="Sanchez-Gracia A."/>
            <person name="Saranga D.J."/>
            <person name="Sato H."/>
            <person name="Schaeffer S.W."/>
            <person name="Schatz M.C."/>
            <person name="Schlenke T."/>
            <person name="Schwartz R."/>
            <person name="Segarra C."/>
            <person name="Singh R.S."/>
            <person name="Sirot L."/>
            <person name="Sirota M."/>
            <person name="Sisneros N.B."/>
            <person name="Smith C.D."/>
            <person name="Smith T.F."/>
            <person name="Spieth J."/>
            <person name="Stage D.E."/>
            <person name="Stark A."/>
            <person name="Stephan W."/>
            <person name="Strausberg R.L."/>
            <person name="Strempel S."/>
            <person name="Sturgill D."/>
            <person name="Sutton G."/>
            <person name="Sutton G.G."/>
            <person name="Tao W."/>
            <person name="Teichmann S."/>
            <person name="Tobari Y.N."/>
            <person name="Tomimura Y."/>
            <person name="Tsolas J.M."/>
            <person name="Valente V.L."/>
            <person name="Venter E."/>
            <person name="Venter J.C."/>
            <person name="Vicario S."/>
            <person name="Vieira F.G."/>
            <person name="Vilella A.J."/>
            <person name="Villasante A."/>
            <person name="Walenz B."/>
            <person name="Wang J."/>
            <person name="Wasserman M."/>
            <person name="Watts T."/>
            <person name="Wilson D."/>
            <person name="Wilson R.K."/>
            <person name="Wing R.A."/>
            <person name="Wolfner M.F."/>
            <person name="Wong A."/>
            <person name="Wong G.K."/>
            <person name="Wu C.I."/>
            <person name="Wu G."/>
            <person name="Yamamoto D."/>
            <person name="Yang H.P."/>
            <person name="Yang S.P."/>
            <person name="Yorke J.A."/>
            <person name="Yoshida K."/>
            <person name="Zdobnov E."/>
            <person name="Zhang P."/>
            <person name="Zhang Y."/>
            <person name="Zimin A.V."/>
            <person name="Baldwin J."/>
            <person name="Abdouelleil A."/>
            <person name="Abdulkadir J."/>
            <person name="Abebe A."/>
            <person name="Abera B."/>
            <person name="Abreu J."/>
            <person name="Acer S.C."/>
            <person name="Aftuck L."/>
            <person name="Alexander A."/>
            <person name="An P."/>
            <person name="Anderson E."/>
            <person name="Anderson S."/>
            <person name="Arachi H."/>
            <person name="Azer M."/>
            <person name="Bachantsang P."/>
            <person name="Barry A."/>
            <person name="Bayul T."/>
            <person name="Berlin A."/>
            <person name="Bessette D."/>
            <person name="Bloom T."/>
            <person name="Blye J."/>
            <person name="Boguslavskiy L."/>
            <person name="Bonnet C."/>
            <person name="Boukhgalter B."/>
            <person name="Bourzgui I."/>
            <person name="Brown A."/>
            <person name="Cahill P."/>
            <person name="Channer S."/>
            <person name="Cheshatsang Y."/>
            <person name="Chuda L."/>
            <person name="Citroen M."/>
            <person name="Collymore A."/>
            <person name="Cooke P."/>
            <person name="Costello M."/>
            <person name="D'Aco K."/>
            <person name="Daza R."/>
            <person name="De Haan G."/>
            <person name="DeGray S."/>
            <person name="DeMaso C."/>
            <person name="Dhargay N."/>
            <person name="Dooley K."/>
            <person name="Dooley E."/>
            <person name="Doricent M."/>
            <person name="Dorje P."/>
            <person name="Dorjee K."/>
            <person name="Dupes A."/>
            <person name="Elong R."/>
            <person name="Falk J."/>
            <person name="Farina A."/>
            <person name="Faro S."/>
            <person name="Ferguson D."/>
            <person name="Fisher S."/>
            <person name="Foley C.D."/>
            <person name="Franke A."/>
            <person name="Friedrich D."/>
            <person name="Gadbois L."/>
            <person name="Gearin G."/>
            <person name="Gearin C.R."/>
            <person name="Giannoukos G."/>
            <person name="Goode T."/>
            <person name="Graham J."/>
            <person name="Grandbois E."/>
            <person name="Grewal S."/>
            <person name="Gyaltsen K."/>
            <person name="Hafez N."/>
            <person name="Hagos B."/>
            <person name="Hall J."/>
            <person name="Henson C."/>
            <person name="Hollinger A."/>
            <person name="Honan T."/>
            <person name="Huard M.D."/>
            <person name="Hughes L."/>
            <person name="Hurhula B."/>
            <person name="Husby M.E."/>
            <person name="Kamat A."/>
            <person name="Kanga B."/>
            <person name="Kashin S."/>
            <person name="Khazanovich D."/>
            <person name="Kisner P."/>
            <person name="Lance K."/>
            <person name="Lara M."/>
            <person name="Lee W."/>
            <person name="Lennon N."/>
            <person name="Letendre F."/>
            <person name="LeVine R."/>
            <person name="Lipovsky A."/>
            <person name="Liu X."/>
            <person name="Liu J."/>
            <person name="Liu S."/>
            <person name="Lokyitsang T."/>
            <person name="Lokyitsang Y."/>
            <person name="Lubonja R."/>
            <person name="Lui A."/>
            <person name="MacDonald P."/>
            <person name="Magnisalis V."/>
            <person name="Maru K."/>
            <person name="Matthews C."/>
            <person name="McCusker W."/>
            <person name="McDonough S."/>
            <person name="Mehta T."/>
            <person name="Meldrim J."/>
            <person name="Meneus L."/>
            <person name="Mihai O."/>
            <person name="Mihalev A."/>
            <person name="Mihova T."/>
            <person name="Mittelman R."/>
            <person name="Mlenga V."/>
            <person name="Montmayeur A."/>
            <person name="Mulrain L."/>
            <person name="Navidi A."/>
            <person name="Naylor J."/>
            <person name="Negash T."/>
            <person name="Nguyen T."/>
            <person name="Nguyen N."/>
            <person name="Nicol R."/>
            <person name="Norbu C."/>
            <person name="Norbu N."/>
            <person name="Novod N."/>
            <person name="O'Neill B."/>
            <person name="Osman S."/>
            <person name="Markiewicz E."/>
            <person name="Oyono O.L."/>
            <person name="Patti C."/>
            <person name="Phunkhang P."/>
            <person name="Pierre F."/>
            <person name="Priest M."/>
            <person name="Raghuraman S."/>
            <person name="Rege F."/>
            <person name="Reyes R."/>
            <person name="Rise C."/>
            <person name="Rogov P."/>
            <person name="Ross K."/>
            <person name="Ryan E."/>
            <person name="Settipalli S."/>
            <person name="Shea T."/>
            <person name="Sherpa N."/>
            <person name="Shi L."/>
            <person name="Shih D."/>
            <person name="Sparrow T."/>
            <person name="Spaulding J."/>
            <person name="Stalker J."/>
            <person name="Stange-Thomann N."/>
            <person name="Stavropoulos S."/>
            <person name="Stone C."/>
            <person name="Strader C."/>
            <person name="Tesfaye S."/>
            <person name="Thomson T."/>
            <person name="Thoulutsang Y."/>
            <person name="Thoulutsang D."/>
            <person name="Topham K."/>
            <person name="Topping I."/>
            <person name="Tsamla T."/>
            <person name="Vassiliev H."/>
            <person name="Vo A."/>
            <person name="Wangchuk T."/>
            <person name="Wangdi T."/>
            <person name="Weiand M."/>
            <person name="Wilkinson J."/>
            <person name="Wilson A."/>
            <person name="Yadav S."/>
            <person name="Young G."/>
            <person name="Yu Q."/>
            <person name="Zembek L."/>
            <person name="Zhong D."/>
            <person name="Zimmer A."/>
            <person name="Zwirko Z."/>
            <person name="Jaffe D.B."/>
            <person name="Alvarez P."/>
            <person name="Brockman W."/>
            <person name="Butler J."/>
            <person name="Chin C."/>
            <person name="Gnerre S."/>
            <person name="Grabherr M."/>
            <person name="Kleber M."/>
            <person name="Mauceli E."/>
            <person name="MacCallum I."/>
        </authorList>
    </citation>
    <scope>NUCLEOTIDE SEQUENCE [LARGE SCALE GENOMIC DNA]</scope>
    <source>
        <strain evidence="11 12">TSC#14021-0224.01</strain>
    </source>
</reference>
<evidence type="ECO:0000256" key="7">
    <source>
        <dbReference type="ARBA" id="ARBA00023136"/>
    </source>
</evidence>
<comment type="similarity">
    <text evidence="2 9">Belongs to the sulfotransferase 2 family.</text>
</comment>
<dbReference type="OrthoDB" id="2019940at2759"/>
<evidence type="ECO:0000313" key="11">
    <source>
        <dbReference type="EMBL" id="EDV54880.2"/>
    </source>
</evidence>
<dbReference type="GO" id="GO:0016051">
    <property type="term" value="P:carbohydrate biosynthetic process"/>
    <property type="evidence" value="ECO:0007669"/>
    <property type="project" value="InterPro"/>
</dbReference>
<dbReference type="HOGENOM" id="CLU_586984_0_0_1"/>
<keyword evidence="5" id="KW-1133">Transmembrane helix</keyword>
<keyword evidence="9" id="KW-0735">Signal-anchor</keyword>
<dbReference type="Pfam" id="PF03567">
    <property type="entry name" value="Sulfotransfer_2"/>
    <property type="match status" value="1"/>
</dbReference>
<dbReference type="EMBL" id="CH954179">
    <property type="protein sequence ID" value="EDV54880.2"/>
    <property type="molecule type" value="Genomic_DNA"/>
</dbReference>
<keyword evidence="8 9" id="KW-0325">Glycoprotein</keyword>
<evidence type="ECO:0000256" key="5">
    <source>
        <dbReference type="ARBA" id="ARBA00022989"/>
    </source>
</evidence>
<dbReference type="Proteomes" id="UP000008711">
    <property type="component" value="Unassembled WGS sequence"/>
</dbReference>
<feature type="chain" id="PRO_5006455407" description="Carbohydrate sulfotransferase" evidence="10">
    <location>
        <begin position="25"/>
        <end position="329"/>
    </location>
</feature>
<evidence type="ECO:0000256" key="9">
    <source>
        <dbReference type="RuleBase" id="RU364020"/>
    </source>
</evidence>